<evidence type="ECO:0008006" key="6">
    <source>
        <dbReference type="Google" id="ProtNLM"/>
    </source>
</evidence>
<sequence length="274" mass="28549">MSVRIAEVQLGPHADSAAIAMVVCWSAPAKLNALSPAMLRRATGAIEQANADPRVVAVVFCGDPASRVMSSGADLDAAAAEEADGASPVLDFMLAVMRCKPLVCVAIHGAAVGMNVTLLPHADLVVADSGAWLATPFGSLGICPEFAASKALPAMIGHQRALRLMLWGTRLPADEAAALGLVTELVQEGAPLSPLCPEGLATAALGRVLERLQALAATVPRAAETARLFRKMLRDATEDKAAAERLAEQELRVLRARVDEGVPMEGIALRASRL</sequence>
<dbReference type="PANTHER" id="PTHR43684">
    <property type="match status" value="1"/>
</dbReference>
<dbReference type="Pfam" id="PF00378">
    <property type="entry name" value="ECH_1"/>
    <property type="match status" value="1"/>
</dbReference>
<name>A0A5A8CK73_CAFRO</name>
<dbReference type="InterPro" id="IPR029045">
    <property type="entry name" value="ClpP/crotonase-like_dom_sf"/>
</dbReference>
<organism evidence="4 5">
    <name type="scientific">Cafeteria roenbergensis</name>
    <name type="common">Marine flagellate</name>
    <dbReference type="NCBI Taxonomy" id="33653"/>
    <lineage>
        <taxon>Eukaryota</taxon>
        <taxon>Sar</taxon>
        <taxon>Stramenopiles</taxon>
        <taxon>Bigyra</taxon>
        <taxon>Opalozoa</taxon>
        <taxon>Bicosoecida</taxon>
        <taxon>Cafeteriaceae</taxon>
        <taxon>Cafeteria</taxon>
    </lineage>
</organism>
<dbReference type="Gene3D" id="3.90.226.10">
    <property type="entry name" value="2-enoyl-CoA Hydratase, Chain A, domain 1"/>
    <property type="match status" value="1"/>
</dbReference>
<evidence type="ECO:0000313" key="4">
    <source>
        <dbReference type="EMBL" id="KAA0153119.1"/>
    </source>
</evidence>
<keyword evidence="3" id="KW-0413">Isomerase</keyword>
<gene>
    <name evidence="4" type="ORF">FNF29_03307</name>
</gene>
<comment type="caution">
    <text evidence="4">The sequence shown here is derived from an EMBL/GenBank/DDBJ whole genome shotgun (WGS) entry which is preliminary data.</text>
</comment>
<dbReference type="CDD" id="cd06558">
    <property type="entry name" value="crotonase-like"/>
    <property type="match status" value="1"/>
</dbReference>
<keyword evidence="2" id="KW-0576">Peroxisome</keyword>
<evidence type="ECO:0000313" key="5">
    <source>
        <dbReference type="Proteomes" id="UP000323011"/>
    </source>
</evidence>
<proteinExistence type="predicted"/>
<accession>A0A5A8CK73</accession>
<dbReference type="Proteomes" id="UP000323011">
    <property type="component" value="Unassembled WGS sequence"/>
</dbReference>
<evidence type="ECO:0000256" key="3">
    <source>
        <dbReference type="ARBA" id="ARBA00023235"/>
    </source>
</evidence>
<protein>
    <recommendedName>
        <fullName evidence="6">Enoyl-CoA hydratase</fullName>
    </recommendedName>
</protein>
<reference evidence="4 5" key="1">
    <citation type="submission" date="2019-07" db="EMBL/GenBank/DDBJ databases">
        <title>Genomes of Cafeteria roenbergensis.</title>
        <authorList>
            <person name="Fischer M.G."/>
            <person name="Hackl T."/>
            <person name="Roman M."/>
        </authorList>
    </citation>
    <scope>NUCLEOTIDE SEQUENCE [LARGE SCALE GENOMIC DNA]</scope>
    <source>
        <strain evidence="4 5">BVI</strain>
    </source>
</reference>
<dbReference type="GO" id="GO:0005777">
    <property type="term" value="C:peroxisome"/>
    <property type="evidence" value="ECO:0007669"/>
    <property type="project" value="UniProtKB-SubCell"/>
</dbReference>
<dbReference type="EMBL" id="VLTN01000017">
    <property type="protein sequence ID" value="KAA0153119.1"/>
    <property type="molecule type" value="Genomic_DNA"/>
</dbReference>
<evidence type="ECO:0000256" key="2">
    <source>
        <dbReference type="ARBA" id="ARBA00023140"/>
    </source>
</evidence>
<dbReference type="InterPro" id="IPR001753">
    <property type="entry name" value="Enoyl-CoA_hydra/iso"/>
</dbReference>
<dbReference type="InterPro" id="IPR051053">
    <property type="entry name" value="ECH/Chromodomain_protein"/>
</dbReference>
<evidence type="ECO:0000256" key="1">
    <source>
        <dbReference type="ARBA" id="ARBA00004275"/>
    </source>
</evidence>
<dbReference type="AlphaFoldDB" id="A0A5A8CK73"/>
<dbReference type="PANTHER" id="PTHR43684:SF1">
    <property type="entry name" value="ENOYL-COA DELTA ISOMERASE 2"/>
    <property type="match status" value="1"/>
</dbReference>
<dbReference type="GO" id="GO:0004165">
    <property type="term" value="F:delta(3)-delta(2)-enoyl-CoA isomerase activity"/>
    <property type="evidence" value="ECO:0007669"/>
    <property type="project" value="UniProtKB-ARBA"/>
</dbReference>
<comment type="subcellular location">
    <subcellularLocation>
        <location evidence="1">Peroxisome</location>
    </subcellularLocation>
</comment>
<dbReference type="SUPFAM" id="SSF52096">
    <property type="entry name" value="ClpP/crotonase"/>
    <property type="match status" value="1"/>
</dbReference>
<keyword evidence="5" id="KW-1185">Reference proteome</keyword>